<dbReference type="AlphaFoldDB" id="A0A4C1XPV7"/>
<dbReference type="Proteomes" id="UP000299102">
    <property type="component" value="Unassembled WGS sequence"/>
</dbReference>
<gene>
    <name evidence="1" type="ORF">EVAR_49997_1</name>
</gene>
<sequence>MRLLWPYNQTLLIPLHFSASPLKAERKIWLRERATQTSLAHKPEDNIYSFRAQLPNDLCAHGAHAHYVHARACPHNGELCVCPTRQHRRAATARSTPHSAAHSVESKDIFLVTIKKIIQQ</sequence>
<name>A0A4C1XPV7_EUMVA</name>
<accession>A0A4C1XPV7</accession>
<proteinExistence type="predicted"/>
<evidence type="ECO:0000313" key="2">
    <source>
        <dbReference type="Proteomes" id="UP000299102"/>
    </source>
</evidence>
<evidence type="ECO:0000313" key="1">
    <source>
        <dbReference type="EMBL" id="GBP65190.1"/>
    </source>
</evidence>
<dbReference type="EMBL" id="BGZK01000922">
    <property type="protein sequence ID" value="GBP65190.1"/>
    <property type="molecule type" value="Genomic_DNA"/>
</dbReference>
<protein>
    <submittedName>
        <fullName evidence="1">Uncharacterized protein</fullName>
    </submittedName>
</protein>
<reference evidence="1 2" key="1">
    <citation type="journal article" date="2019" name="Commun. Biol.">
        <title>The bagworm genome reveals a unique fibroin gene that provides high tensile strength.</title>
        <authorList>
            <person name="Kono N."/>
            <person name="Nakamura H."/>
            <person name="Ohtoshi R."/>
            <person name="Tomita M."/>
            <person name="Numata K."/>
            <person name="Arakawa K."/>
        </authorList>
    </citation>
    <scope>NUCLEOTIDE SEQUENCE [LARGE SCALE GENOMIC DNA]</scope>
</reference>
<keyword evidence="2" id="KW-1185">Reference proteome</keyword>
<comment type="caution">
    <text evidence="1">The sequence shown here is derived from an EMBL/GenBank/DDBJ whole genome shotgun (WGS) entry which is preliminary data.</text>
</comment>
<organism evidence="1 2">
    <name type="scientific">Eumeta variegata</name>
    <name type="common">Bagworm moth</name>
    <name type="synonym">Eumeta japonica</name>
    <dbReference type="NCBI Taxonomy" id="151549"/>
    <lineage>
        <taxon>Eukaryota</taxon>
        <taxon>Metazoa</taxon>
        <taxon>Ecdysozoa</taxon>
        <taxon>Arthropoda</taxon>
        <taxon>Hexapoda</taxon>
        <taxon>Insecta</taxon>
        <taxon>Pterygota</taxon>
        <taxon>Neoptera</taxon>
        <taxon>Endopterygota</taxon>
        <taxon>Lepidoptera</taxon>
        <taxon>Glossata</taxon>
        <taxon>Ditrysia</taxon>
        <taxon>Tineoidea</taxon>
        <taxon>Psychidae</taxon>
        <taxon>Oiketicinae</taxon>
        <taxon>Eumeta</taxon>
    </lineage>
</organism>